<feature type="chain" id="PRO_5012200468" description="Macroglobulin domain-containing protein" evidence="1">
    <location>
        <begin position="22"/>
        <end position="565"/>
    </location>
</feature>
<dbReference type="Gene3D" id="2.60.40.1930">
    <property type="match status" value="1"/>
</dbReference>
<dbReference type="KEGG" id="cbae:COR50_18420"/>
<gene>
    <name evidence="2" type="ORF">COR50_18420</name>
</gene>
<protein>
    <recommendedName>
        <fullName evidence="4">Macroglobulin domain-containing protein</fullName>
    </recommendedName>
</protein>
<keyword evidence="3" id="KW-1185">Reference proteome</keyword>
<evidence type="ECO:0000256" key="1">
    <source>
        <dbReference type="SAM" id="SignalP"/>
    </source>
</evidence>
<keyword evidence="1" id="KW-0732">Signal</keyword>
<dbReference type="AlphaFoldDB" id="A0A291QYD9"/>
<dbReference type="Proteomes" id="UP000220133">
    <property type="component" value="Chromosome"/>
</dbReference>
<name>A0A291QYD9_9BACT</name>
<dbReference type="OrthoDB" id="679547at2"/>
<organism evidence="2 3">
    <name type="scientific">Chitinophaga caeni</name>
    <dbReference type="NCBI Taxonomy" id="2029983"/>
    <lineage>
        <taxon>Bacteria</taxon>
        <taxon>Pseudomonadati</taxon>
        <taxon>Bacteroidota</taxon>
        <taxon>Chitinophagia</taxon>
        <taxon>Chitinophagales</taxon>
        <taxon>Chitinophagaceae</taxon>
        <taxon>Chitinophaga</taxon>
    </lineage>
</organism>
<accession>A0A291QYD9</accession>
<proteinExistence type="predicted"/>
<dbReference type="RefSeq" id="WP_098195354.1">
    <property type="nucleotide sequence ID" value="NZ_CP023777.1"/>
</dbReference>
<dbReference type="EMBL" id="CP023777">
    <property type="protein sequence ID" value="ATL48986.1"/>
    <property type="molecule type" value="Genomic_DNA"/>
</dbReference>
<evidence type="ECO:0000313" key="2">
    <source>
        <dbReference type="EMBL" id="ATL48986.1"/>
    </source>
</evidence>
<sequence>MNKLIIIILTLIQFSTLQALGQISGGNEKIKCTEEIKLTTDREVYLSGETLWFKVYLIYTNSDNAVKSKIAYLEILDSNLTPIKQLKVKIEDDIGYGAIYLPLDVQTGQYTISVYTSWMKNFGHNSFCNKKIAVINSFNKIDSLPTVSNNHTVNYANSTEIICDKSRYNQRDGVVVKIKNNNGDTLNSPATYSLKVYRVDALDTTGSLYLDVAGKSSQYTVNNKSILYPPEIYAPILMGKVVSKSTGIPLANQDIYISVPGRIPRFYVTRSNRNGQIFAEMTKYYGDGEIIIQPATGNPDVVININSPFYSRHQEFDRAPWTPTNARLINTLKARHRNLQISKAYSPMGPEKVNIPKEALDSLPFFGTYDEQFNLDDYTRFTTMEEVFREYVRTVMVRNWKDTLHLLALNNAKASPGFFNSDPLVLIDGVPIKNNKKFFAFDPLKLRKGTVMARPYFYNTSVSMGVVYLQTYKGDLAGFPLDNYVTIMDYNGIQYPKKFYSPDYSMQNNIRIPDNRELLYWNAIVKDGQDVEFYTSDLKGEYKIIVEGYSKNGDYTKSIKSIYVN</sequence>
<feature type="signal peptide" evidence="1">
    <location>
        <begin position="1"/>
        <end position="21"/>
    </location>
</feature>
<reference evidence="2 3" key="1">
    <citation type="submission" date="2017-10" db="EMBL/GenBank/DDBJ databases">
        <title>Paenichitinophaga pekingensis gen. nov., sp. nov., isolated from activated sludge.</title>
        <authorList>
            <person name="Jin D."/>
            <person name="Kong X."/>
            <person name="Deng Y."/>
            <person name="Bai Z."/>
        </authorList>
    </citation>
    <scope>NUCLEOTIDE SEQUENCE [LARGE SCALE GENOMIC DNA]</scope>
    <source>
        <strain evidence="2 3">13</strain>
    </source>
</reference>
<evidence type="ECO:0000313" key="3">
    <source>
        <dbReference type="Proteomes" id="UP000220133"/>
    </source>
</evidence>
<evidence type="ECO:0008006" key="4">
    <source>
        <dbReference type="Google" id="ProtNLM"/>
    </source>
</evidence>